<accession>A0ABV4B5I8</accession>
<dbReference type="RefSeq" id="WP_369460493.1">
    <property type="nucleotide sequence ID" value="NZ_JBGBDC010000006.1"/>
</dbReference>
<proteinExistence type="predicted"/>
<dbReference type="EMBL" id="JBGBDC010000006">
    <property type="protein sequence ID" value="MEY2252462.1"/>
    <property type="molecule type" value="Genomic_DNA"/>
</dbReference>
<evidence type="ECO:0000259" key="1">
    <source>
        <dbReference type="Pfam" id="PF04717"/>
    </source>
</evidence>
<feature type="domain" description="Gp5/Type VI secretion system Vgr protein OB-fold" evidence="1">
    <location>
        <begin position="25"/>
        <end position="91"/>
    </location>
</feature>
<dbReference type="Pfam" id="PF04717">
    <property type="entry name" value="Phage_base_V"/>
    <property type="match status" value="1"/>
</dbReference>
<dbReference type="Pfam" id="PF18946">
    <property type="entry name" value="Apex"/>
    <property type="match status" value="1"/>
</dbReference>
<dbReference type="InterPro" id="IPR013046">
    <property type="entry name" value="GpV/Gp45"/>
</dbReference>
<name>A0ABV4B5I8_9BURK</name>
<gene>
    <name evidence="2" type="ORF">AB7A72_15700</name>
</gene>
<reference evidence="2 3" key="1">
    <citation type="journal article" date="2016" name="Int. J. Syst. Evol. Microbiol.">
        <title>Description of Comamonas sediminis sp. nov., isolated from lagoon sediments.</title>
        <authorList>
            <person name="Subhash Y."/>
            <person name="Bang J.J."/>
            <person name="You T.H."/>
            <person name="Lee S.S."/>
        </authorList>
    </citation>
    <scope>NUCLEOTIDE SEQUENCE [LARGE SCALE GENOMIC DNA]</scope>
    <source>
        <strain evidence="2 3">JCM 31169</strain>
    </source>
</reference>
<evidence type="ECO:0000313" key="2">
    <source>
        <dbReference type="EMBL" id="MEY2252462.1"/>
    </source>
</evidence>
<organism evidence="2 3">
    <name type="scientific">Comamonas sediminis</name>
    <dbReference type="NCBI Taxonomy" id="1783360"/>
    <lineage>
        <taxon>Bacteria</taxon>
        <taxon>Pseudomonadati</taxon>
        <taxon>Pseudomonadota</taxon>
        <taxon>Betaproteobacteria</taxon>
        <taxon>Burkholderiales</taxon>
        <taxon>Comamonadaceae</taxon>
        <taxon>Comamonas</taxon>
    </lineage>
</organism>
<evidence type="ECO:0000313" key="3">
    <source>
        <dbReference type="Proteomes" id="UP001562178"/>
    </source>
</evidence>
<sequence length="192" mass="20100">MPEKTPQHESPYELQRLLQNLLKWGTVAAVRAKPLAVRMQCGDNTTDWLTPAGLAAGAVFSAYRMPEVGEQGLALCAGGDLGQGVALLGIYSDAMPQPSDGPPHIKLNKPGTHFVRYEAGKLLLTIGPARITLAQDSITLQVGGAHFTMEEGGITTNINIETLADVIASGISLNSHPHGGVTPGMGLTGEPV</sequence>
<keyword evidence="3" id="KW-1185">Reference proteome</keyword>
<dbReference type="InterPro" id="IPR044033">
    <property type="entry name" value="GpV-like_apex"/>
</dbReference>
<dbReference type="InterPro" id="IPR006531">
    <property type="entry name" value="Gp5/Vgr_OB"/>
</dbReference>
<protein>
    <submittedName>
        <fullName evidence="2">Phage baseplate assembly protein V</fullName>
    </submittedName>
</protein>
<dbReference type="InterPro" id="IPR037026">
    <property type="entry name" value="Vgr_OB-fold_dom_sf"/>
</dbReference>
<dbReference type="Gene3D" id="2.40.50.230">
    <property type="entry name" value="Gp5 N-terminal domain"/>
    <property type="match status" value="1"/>
</dbReference>
<dbReference type="Proteomes" id="UP001562178">
    <property type="component" value="Unassembled WGS sequence"/>
</dbReference>
<dbReference type="NCBIfam" id="TIGR01644">
    <property type="entry name" value="phage_P2_V"/>
    <property type="match status" value="1"/>
</dbReference>
<comment type="caution">
    <text evidence="2">The sequence shown here is derived from an EMBL/GenBank/DDBJ whole genome shotgun (WGS) entry which is preliminary data.</text>
</comment>